<feature type="region of interest" description="Disordered" evidence="1">
    <location>
        <begin position="105"/>
        <end position="152"/>
    </location>
</feature>
<gene>
    <name evidence="2" type="primary">Necator_chrII.g8218</name>
    <name evidence="2" type="ORF">RB195_020424</name>
</gene>
<proteinExistence type="predicted"/>
<evidence type="ECO:0000313" key="3">
    <source>
        <dbReference type="Proteomes" id="UP001303046"/>
    </source>
</evidence>
<accession>A0ABR1CIS8</accession>
<keyword evidence="3" id="KW-1185">Reference proteome</keyword>
<evidence type="ECO:0000313" key="2">
    <source>
        <dbReference type="EMBL" id="KAK6738302.1"/>
    </source>
</evidence>
<evidence type="ECO:0000256" key="1">
    <source>
        <dbReference type="SAM" id="MobiDB-lite"/>
    </source>
</evidence>
<reference evidence="2 3" key="1">
    <citation type="submission" date="2023-08" db="EMBL/GenBank/DDBJ databases">
        <title>A Necator americanus chromosomal reference genome.</title>
        <authorList>
            <person name="Ilik V."/>
            <person name="Petrzelkova K.J."/>
            <person name="Pardy F."/>
            <person name="Fuh T."/>
            <person name="Niatou-Singa F.S."/>
            <person name="Gouil Q."/>
            <person name="Baker L."/>
            <person name="Ritchie M.E."/>
            <person name="Jex A.R."/>
            <person name="Gazzola D."/>
            <person name="Li H."/>
            <person name="Toshio Fujiwara R."/>
            <person name="Zhan B."/>
            <person name="Aroian R.V."/>
            <person name="Pafco B."/>
            <person name="Schwarz E.M."/>
        </authorList>
    </citation>
    <scope>NUCLEOTIDE SEQUENCE [LARGE SCALE GENOMIC DNA]</scope>
    <source>
        <strain evidence="2 3">Aroian</strain>
        <tissue evidence="2">Whole animal</tissue>
    </source>
</reference>
<comment type="caution">
    <text evidence="2">The sequence shown here is derived from an EMBL/GenBank/DDBJ whole genome shotgun (WGS) entry which is preliminary data.</text>
</comment>
<dbReference type="Proteomes" id="UP001303046">
    <property type="component" value="Unassembled WGS sequence"/>
</dbReference>
<organism evidence="2 3">
    <name type="scientific">Necator americanus</name>
    <name type="common">Human hookworm</name>
    <dbReference type="NCBI Taxonomy" id="51031"/>
    <lineage>
        <taxon>Eukaryota</taxon>
        <taxon>Metazoa</taxon>
        <taxon>Ecdysozoa</taxon>
        <taxon>Nematoda</taxon>
        <taxon>Chromadorea</taxon>
        <taxon>Rhabditida</taxon>
        <taxon>Rhabditina</taxon>
        <taxon>Rhabditomorpha</taxon>
        <taxon>Strongyloidea</taxon>
        <taxon>Ancylostomatidae</taxon>
        <taxon>Bunostominae</taxon>
        <taxon>Necator</taxon>
    </lineage>
</organism>
<sequence>MSRKKIMKIDTLRIDEYENDLRKIQEIRDDIRMLDQHYSVVQSLLNEEIVKKKEYDTHIEHIHELLEFVEKKNIETIKTAVDNNETETETAVDIDVIEDQIQRSSLETVGSEEGMDVTSSKKGKAKSATKKKSNAPRRKKTNRKVKAKRKHG</sequence>
<feature type="compositionally biased region" description="Basic residues" evidence="1">
    <location>
        <begin position="121"/>
        <end position="152"/>
    </location>
</feature>
<dbReference type="EMBL" id="JAVFWL010000002">
    <property type="protein sequence ID" value="KAK6738302.1"/>
    <property type="molecule type" value="Genomic_DNA"/>
</dbReference>
<protein>
    <submittedName>
        <fullName evidence="2">Uncharacterized protein</fullName>
    </submittedName>
</protein>
<name>A0ABR1CIS8_NECAM</name>